<dbReference type="AlphaFoldDB" id="A0AAF0CC73"/>
<dbReference type="KEGG" id="tvd:SG34_009900"/>
<accession>A0AAF0CC73</accession>
<gene>
    <name evidence="2" type="ORF">SG34_009900</name>
</gene>
<name>A0AAF0CC73_9GAMM</name>
<evidence type="ECO:0000313" key="2">
    <source>
        <dbReference type="EMBL" id="WDE07169.1"/>
    </source>
</evidence>
<dbReference type="InterPro" id="IPR057382">
    <property type="entry name" value="TseH"/>
</dbReference>
<organism evidence="2 3">
    <name type="scientific">Thalassomonas viridans</name>
    <dbReference type="NCBI Taxonomy" id="137584"/>
    <lineage>
        <taxon>Bacteria</taxon>
        <taxon>Pseudomonadati</taxon>
        <taxon>Pseudomonadota</taxon>
        <taxon>Gammaproteobacteria</taxon>
        <taxon>Alteromonadales</taxon>
        <taxon>Colwelliaceae</taxon>
        <taxon>Thalassomonas</taxon>
    </lineage>
</organism>
<evidence type="ECO:0000313" key="3">
    <source>
        <dbReference type="Proteomes" id="UP000032352"/>
    </source>
</evidence>
<sequence>MPDLLIPIVFPDYIITVETPGARITIPDYLPYVDILPNEIRVPHTKNKISDLGHAGVLFINGKSGVTRYYEYGRYDPQKLGWVKKILNLPDVKVDAQGKIIESSLLKVLQIISSKAGKGGRISAAYIKADNKYEAMLEYAQIRMALNSNPNRERYDITSYSCVHFIKGVMDSAGIDTPWMFDPRPTSYIKEIQDDYPILEYDPSDNKLIIKESDSVFGF</sequence>
<reference evidence="2 3" key="1">
    <citation type="journal article" date="2015" name="Genome Announc.">
        <title>Draft Genome Sequences of Marine Isolates of Thalassomonas viridans and Thalassomonas actiniarum.</title>
        <authorList>
            <person name="Olonade I."/>
            <person name="van Zyl L.J."/>
            <person name="Trindade M."/>
        </authorList>
    </citation>
    <scope>NUCLEOTIDE SEQUENCE [LARGE SCALE GENOMIC DNA]</scope>
    <source>
        <strain evidence="2 3">XOM25</strain>
    </source>
</reference>
<feature type="domain" description="Type VI secretion system effector TseH-like" evidence="1">
    <location>
        <begin position="5"/>
        <end position="170"/>
    </location>
</feature>
<reference evidence="2 3" key="2">
    <citation type="journal article" date="2022" name="Mar. Drugs">
        <title>Bioassay-Guided Fractionation Leads to the Detection of Cholic Acid Generated by the Rare Thalassomonas sp.</title>
        <authorList>
            <person name="Pheiffer F."/>
            <person name="Schneider Y.K."/>
            <person name="Hansen E.H."/>
            <person name="Andersen J.H."/>
            <person name="Isaksson J."/>
            <person name="Busche T."/>
            <person name="R C."/>
            <person name="Kalinowski J."/>
            <person name="Zyl L.V."/>
            <person name="Trindade M."/>
        </authorList>
    </citation>
    <scope>NUCLEOTIDE SEQUENCE [LARGE SCALE GENOMIC DNA]</scope>
    <source>
        <strain evidence="2 3">XOM25</strain>
    </source>
</reference>
<dbReference type="Pfam" id="PF25218">
    <property type="entry name" value="TseH"/>
    <property type="match status" value="1"/>
</dbReference>
<keyword evidence="3" id="KW-1185">Reference proteome</keyword>
<proteinExistence type="predicted"/>
<evidence type="ECO:0000259" key="1">
    <source>
        <dbReference type="Pfam" id="PF25218"/>
    </source>
</evidence>
<protein>
    <recommendedName>
        <fullName evidence="1">Type VI secretion system effector TseH-like domain-containing protein</fullName>
    </recommendedName>
</protein>
<dbReference type="RefSeq" id="WP_044842566.1">
    <property type="nucleotide sequence ID" value="NZ_CP059733.1"/>
</dbReference>
<dbReference type="Proteomes" id="UP000032352">
    <property type="component" value="Chromosome"/>
</dbReference>
<dbReference type="EMBL" id="CP059733">
    <property type="protein sequence ID" value="WDE07169.1"/>
    <property type="molecule type" value="Genomic_DNA"/>
</dbReference>